<dbReference type="Proteomes" id="UP000256328">
    <property type="component" value="Unassembled WGS sequence"/>
</dbReference>
<comment type="caution">
    <text evidence="1">The sequence shown here is derived from an EMBL/GenBank/DDBJ whole genome shotgun (WGS) entry which is preliminary data.</text>
</comment>
<protein>
    <recommendedName>
        <fullName evidence="3">O-fucosyltransferase family protein</fullName>
    </recommendedName>
</protein>
<evidence type="ECO:0000313" key="2">
    <source>
        <dbReference type="Proteomes" id="UP000256328"/>
    </source>
</evidence>
<reference evidence="1 2" key="1">
    <citation type="journal article" date="2018" name="IMA Fungus">
        <title>IMA Genome-F 9: Draft genome sequence of Annulohypoxylon stygium, Aspergillus mulundensis, Berkeleyomyces basicola (syn. Thielaviopsis basicola), Ceratocystis smalleyi, two Cercospora beticola strains, Coleophoma cylindrospora, Fusarium fracticaudum, Phialophora cf. hyalina, and Morchella septimelata.</title>
        <authorList>
            <person name="Wingfield B.D."/>
            <person name="Bills G.F."/>
            <person name="Dong Y."/>
            <person name="Huang W."/>
            <person name="Nel W.J."/>
            <person name="Swalarsk-Parry B.S."/>
            <person name="Vaghefi N."/>
            <person name="Wilken P.M."/>
            <person name="An Z."/>
            <person name="de Beer Z.W."/>
            <person name="De Vos L."/>
            <person name="Chen L."/>
            <person name="Duong T.A."/>
            <person name="Gao Y."/>
            <person name="Hammerbacher A."/>
            <person name="Kikkert J.R."/>
            <person name="Li Y."/>
            <person name="Li H."/>
            <person name="Li K."/>
            <person name="Li Q."/>
            <person name="Liu X."/>
            <person name="Ma X."/>
            <person name="Naidoo K."/>
            <person name="Pethybridge S.J."/>
            <person name="Sun J."/>
            <person name="Steenkamp E.T."/>
            <person name="van der Nest M.A."/>
            <person name="van Wyk S."/>
            <person name="Wingfield M.J."/>
            <person name="Xiong C."/>
            <person name="Yue Q."/>
            <person name="Zhang X."/>
        </authorList>
    </citation>
    <scope>NUCLEOTIDE SEQUENCE [LARGE SCALE GENOMIC DNA]</scope>
    <source>
        <strain evidence="1 2">BP5796</strain>
    </source>
</reference>
<evidence type="ECO:0000313" key="1">
    <source>
        <dbReference type="EMBL" id="RDW94247.1"/>
    </source>
</evidence>
<dbReference type="CDD" id="cd11296">
    <property type="entry name" value="O-FucT_like"/>
    <property type="match status" value="1"/>
</dbReference>
<sequence>MSALINRRWAYLAAIALVFVWGICYKSALLPQTRNSRSAYSRTDEPPQQRPVYEPVAPKSEMVLQESFDSPSAAPASQYFDQVFSLGEPPKYGFPALRQHCAHMRWPEDDVYLQCEGMSAGLTSIVSQVKVCLKMALDAGTGIILPSMPLRDSDDLKNFNFWNGSAYMTYDKWFDAQHLIEEVGRVCPQMKILHPEQIPSESGEVSEAVTELVPVKNRWVMGINNAVGYEVFTPYFWTGRPFKAFFDQEFTALEDLAMMSPDRDESKKGITIIKIASQFLIFRIMDDPTGQELKLWNDLSYLIRFKQEPREIIDKLLSRISRPFYGVHFRVESDTIWSPFEHQLQVDLDALDKAWDKYGLLDTQKPLVYLACGDQGQVERFVKAGKERGWDVTHKWDLAQSDPNTLQAINDLPFDFQGAVDMGIMVKSYFFLGISGSAFSSTIGNARDVTGRYRGSSFTVYDDEGARTHLFNDNDANSYACCL</sequence>
<accession>A0A3D8T6R5</accession>
<dbReference type="Gene3D" id="3.40.50.11350">
    <property type="match status" value="1"/>
</dbReference>
<dbReference type="OrthoDB" id="20368at2759"/>
<organism evidence="1 2">
    <name type="scientific">Coleophoma crateriformis</name>
    <dbReference type="NCBI Taxonomy" id="565419"/>
    <lineage>
        <taxon>Eukaryota</taxon>
        <taxon>Fungi</taxon>
        <taxon>Dikarya</taxon>
        <taxon>Ascomycota</taxon>
        <taxon>Pezizomycotina</taxon>
        <taxon>Leotiomycetes</taxon>
        <taxon>Helotiales</taxon>
        <taxon>Dermateaceae</taxon>
        <taxon>Coleophoma</taxon>
    </lineage>
</organism>
<evidence type="ECO:0008006" key="3">
    <source>
        <dbReference type="Google" id="ProtNLM"/>
    </source>
</evidence>
<dbReference type="EMBL" id="PDLN01000001">
    <property type="protein sequence ID" value="RDW94247.1"/>
    <property type="molecule type" value="Genomic_DNA"/>
</dbReference>
<dbReference type="AlphaFoldDB" id="A0A3D8T6R5"/>
<gene>
    <name evidence="1" type="ORF">BP5796_00010</name>
</gene>
<name>A0A3D8T6R5_9HELO</name>
<proteinExistence type="predicted"/>
<keyword evidence="2" id="KW-1185">Reference proteome</keyword>